<reference evidence="2 4" key="1">
    <citation type="submission" date="2015-07" db="EMBL/GenBank/DDBJ databases">
        <title>Fjat-14205 dsm 2895.</title>
        <authorList>
            <person name="Liu B."/>
            <person name="Wang J."/>
            <person name="Zhu Y."/>
            <person name="Liu G."/>
            <person name="Chen Q."/>
            <person name="Chen Z."/>
            <person name="Lan J."/>
            <person name="Che J."/>
            <person name="Ge C."/>
            <person name="Shi H."/>
            <person name="Pan Z."/>
            <person name="Liu X."/>
        </authorList>
    </citation>
    <scope>NUCLEOTIDE SEQUENCE [LARGE SCALE GENOMIC DNA]</scope>
    <source>
        <strain evidence="2 4">DSM 2895</strain>
    </source>
</reference>
<reference evidence="3 5" key="2">
    <citation type="submission" date="2016-10" db="EMBL/GenBank/DDBJ databases">
        <authorList>
            <person name="de Groot N.N."/>
        </authorList>
    </citation>
    <scope>NUCLEOTIDE SEQUENCE [LARGE SCALE GENOMIC DNA]</scope>
    <source>
        <strain evidence="3 5">DSM 2895</strain>
    </source>
</reference>
<dbReference type="RefSeq" id="WP_043063443.1">
    <property type="nucleotide sequence ID" value="NZ_BJOA01000152.1"/>
</dbReference>
<keyword evidence="4" id="KW-1185">Reference proteome</keyword>
<dbReference type="OrthoDB" id="9904851at2"/>
<evidence type="ECO:0000256" key="1">
    <source>
        <dbReference type="SAM" id="MobiDB-lite"/>
    </source>
</evidence>
<dbReference type="PATRIC" id="fig|47500.12.peg.2158"/>
<dbReference type="Proteomes" id="UP000037269">
    <property type="component" value="Unassembled WGS sequence"/>
</dbReference>
<accession>A0A0D1VKQ4</accession>
<feature type="region of interest" description="Disordered" evidence="1">
    <location>
        <begin position="39"/>
        <end position="59"/>
    </location>
</feature>
<evidence type="ECO:0000313" key="5">
    <source>
        <dbReference type="Proteomes" id="UP000182836"/>
    </source>
</evidence>
<organism evidence="2 4">
    <name type="scientific">Aneurinibacillus migulanus</name>
    <name type="common">Bacillus migulanus</name>
    <dbReference type="NCBI Taxonomy" id="47500"/>
    <lineage>
        <taxon>Bacteria</taxon>
        <taxon>Bacillati</taxon>
        <taxon>Bacillota</taxon>
        <taxon>Bacilli</taxon>
        <taxon>Bacillales</taxon>
        <taxon>Paenibacillaceae</taxon>
        <taxon>Aneurinibacillus group</taxon>
        <taxon>Aneurinibacillus</taxon>
    </lineage>
</organism>
<gene>
    <name evidence="2" type="ORF">AF333_16150</name>
    <name evidence="3" type="ORF">SAMN04487909_11846</name>
</gene>
<sequence>MTYENKNANAKQNTPAMVNELERTVTAEELADPKNEVIGAEKGASEEKDEDCGTCRPGL</sequence>
<evidence type="ECO:0000313" key="3">
    <source>
        <dbReference type="EMBL" id="SDJ45767.1"/>
    </source>
</evidence>
<name>A0A0D1VKQ4_ANEMI</name>
<dbReference type="Proteomes" id="UP000182836">
    <property type="component" value="Unassembled WGS sequence"/>
</dbReference>
<dbReference type="EMBL" id="LGUG01000004">
    <property type="protein sequence ID" value="KON96779.1"/>
    <property type="molecule type" value="Genomic_DNA"/>
</dbReference>
<evidence type="ECO:0000313" key="2">
    <source>
        <dbReference type="EMBL" id="KON96779.1"/>
    </source>
</evidence>
<dbReference type="AlphaFoldDB" id="A0A0D1VKQ4"/>
<protein>
    <submittedName>
        <fullName evidence="2">Uncharacterized protein</fullName>
    </submittedName>
</protein>
<evidence type="ECO:0000313" key="4">
    <source>
        <dbReference type="Proteomes" id="UP000037269"/>
    </source>
</evidence>
<dbReference type="EMBL" id="FNED01000018">
    <property type="protein sequence ID" value="SDJ45767.1"/>
    <property type="molecule type" value="Genomic_DNA"/>
</dbReference>
<proteinExistence type="predicted"/>